<dbReference type="PROSITE" id="PS51257">
    <property type="entry name" value="PROKAR_LIPOPROTEIN"/>
    <property type="match status" value="1"/>
</dbReference>
<evidence type="ECO:0000313" key="1">
    <source>
        <dbReference type="EMBL" id="PRY88947.1"/>
    </source>
</evidence>
<organism evidence="1 2">
    <name type="scientific">Mongoliibacter ruber</name>
    <dbReference type="NCBI Taxonomy" id="1750599"/>
    <lineage>
        <taxon>Bacteria</taxon>
        <taxon>Pseudomonadati</taxon>
        <taxon>Bacteroidota</taxon>
        <taxon>Cytophagia</taxon>
        <taxon>Cytophagales</taxon>
        <taxon>Cyclobacteriaceae</taxon>
        <taxon>Mongoliibacter</taxon>
    </lineage>
</organism>
<dbReference type="AlphaFoldDB" id="A0A2T0WQJ1"/>
<evidence type="ECO:0000313" key="2">
    <source>
        <dbReference type="Proteomes" id="UP000238157"/>
    </source>
</evidence>
<name>A0A2T0WQJ1_9BACT</name>
<reference evidence="1 2" key="1">
    <citation type="submission" date="2018-03" db="EMBL/GenBank/DDBJ databases">
        <title>Genomic Encyclopedia of Archaeal and Bacterial Type Strains, Phase II (KMG-II): from individual species to whole genera.</title>
        <authorList>
            <person name="Goeker M."/>
        </authorList>
    </citation>
    <scope>NUCLEOTIDE SEQUENCE [LARGE SCALE GENOMIC DNA]</scope>
    <source>
        <strain evidence="1 2">DSM 27929</strain>
    </source>
</reference>
<dbReference type="InterPro" id="IPR025316">
    <property type="entry name" value="DUF4221"/>
</dbReference>
<gene>
    <name evidence="1" type="ORF">CLW00_10367</name>
</gene>
<dbReference type="Proteomes" id="UP000238157">
    <property type="component" value="Unassembled WGS sequence"/>
</dbReference>
<dbReference type="OrthoDB" id="817351at2"/>
<sequence>MRHLAFAFCLILMVSCNKSKQESVFFTADLKNYIVDTLYLEKDTLTKSLPQEFSFLDQNGKSFLIGVVGRRMYQYSYPSGELENTVDFEKEGPDGIGGFVSGNLITEDGIFFISDQKQIVLSDFEGKVMERFPLPEVPEERLAVNFSVVNGNKMSYDKEKKQLVLADVPFVLKEPNMQYENWVWMYDLENKLAEPLPFKYPEIYGQHFDDQELGIFSHTYAINDQIHILSFPVSDSLLVIENNGNRWVKSKSSDKMVFQKGTTEQRGEYLVFLPSMETSRYKWVLHDPYRDLWLRYTNIETQEGGEGKYVNKSSFIIHNKDLEMLGEVFFDNQKIAPFGFFTTEGFYLKLLGPSSDDYEEYVRVRLDLWGF</sequence>
<dbReference type="Pfam" id="PF13970">
    <property type="entry name" value="DUF4221"/>
    <property type="match status" value="1"/>
</dbReference>
<protein>
    <submittedName>
        <fullName evidence="1">Uncharacterized protein DUF4221</fullName>
    </submittedName>
</protein>
<dbReference type="EMBL" id="PVTR01000003">
    <property type="protein sequence ID" value="PRY88947.1"/>
    <property type="molecule type" value="Genomic_DNA"/>
</dbReference>
<accession>A0A2T0WQJ1</accession>
<keyword evidence="2" id="KW-1185">Reference proteome</keyword>
<dbReference type="RefSeq" id="WP_106132747.1">
    <property type="nucleotide sequence ID" value="NZ_PVTR01000003.1"/>
</dbReference>
<comment type="caution">
    <text evidence="1">The sequence shown here is derived from an EMBL/GenBank/DDBJ whole genome shotgun (WGS) entry which is preliminary data.</text>
</comment>
<proteinExistence type="predicted"/>